<dbReference type="AlphaFoldDB" id="A0A516SMH2"/>
<feature type="transmembrane region" description="Helical" evidence="1">
    <location>
        <begin position="91"/>
        <end position="112"/>
    </location>
</feature>
<dbReference type="PANTHER" id="PTHR42709">
    <property type="entry name" value="ALKALINE PHOSPHATASE LIKE PROTEIN"/>
    <property type="match status" value="1"/>
</dbReference>
<evidence type="ECO:0000256" key="1">
    <source>
        <dbReference type="SAM" id="Phobius"/>
    </source>
</evidence>
<dbReference type="InterPro" id="IPR051311">
    <property type="entry name" value="DedA_domain"/>
</dbReference>
<evidence type="ECO:0000313" key="2">
    <source>
        <dbReference type="EMBL" id="QDQ29362.1"/>
    </source>
</evidence>
<sequence>MTAAPAGLAGLFISAFLSATLLPGNSEVAMLLWLRARPDTLWLAVLVASLGNTLGSLSTFALAWRLSRNASADAGGRLSPRALAWLRRHGSLALLLAWLPIVGDGLCFAAGWLRLPAWSAGLAILAGKTFRYILIGAPWWAG</sequence>
<accession>A0A516SMH2</accession>
<protein>
    <submittedName>
        <fullName evidence="2">DedA family protein</fullName>
    </submittedName>
</protein>
<dbReference type="Proteomes" id="UP000317550">
    <property type="component" value="Chromosome"/>
</dbReference>
<organism evidence="2 3">
    <name type="scientific">Chitinimonas arctica</name>
    <dbReference type="NCBI Taxonomy" id="2594795"/>
    <lineage>
        <taxon>Bacteria</taxon>
        <taxon>Pseudomonadati</taxon>
        <taxon>Pseudomonadota</taxon>
        <taxon>Betaproteobacteria</taxon>
        <taxon>Neisseriales</taxon>
        <taxon>Chitinibacteraceae</taxon>
        <taxon>Chitinimonas</taxon>
    </lineage>
</organism>
<keyword evidence="1" id="KW-1133">Transmembrane helix</keyword>
<dbReference type="PANTHER" id="PTHR42709:SF4">
    <property type="entry name" value="INNER MEMBRANE PROTEIN YQAA"/>
    <property type="match status" value="1"/>
</dbReference>
<keyword evidence="1" id="KW-0812">Transmembrane</keyword>
<dbReference type="EMBL" id="CP041730">
    <property type="protein sequence ID" value="QDQ29362.1"/>
    <property type="molecule type" value="Genomic_DNA"/>
</dbReference>
<gene>
    <name evidence="2" type="ORF">FNU76_16460</name>
</gene>
<reference evidence="3" key="1">
    <citation type="submission" date="2019-07" db="EMBL/GenBank/DDBJ databases">
        <title>Chitinimonas sp. nov., isolated from Ny-Alesund, arctica soil.</title>
        <authorList>
            <person name="Xu Q."/>
            <person name="Peng F."/>
        </authorList>
    </citation>
    <scope>NUCLEOTIDE SEQUENCE [LARGE SCALE GENOMIC DNA]</scope>
    <source>
        <strain evidence="3">R3-44</strain>
    </source>
</reference>
<dbReference type="OrthoDB" id="5419086at2"/>
<keyword evidence="3" id="KW-1185">Reference proteome</keyword>
<proteinExistence type="predicted"/>
<feature type="transmembrane region" description="Helical" evidence="1">
    <location>
        <begin position="118"/>
        <end position="141"/>
    </location>
</feature>
<evidence type="ECO:0000313" key="3">
    <source>
        <dbReference type="Proteomes" id="UP000317550"/>
    </source>
</evidence>
<feature type="transmembrane region" description="Helical" evidence="1">
    <location>
        <begin position="42"/>
        <end position="64"/>
    </location>
</feature>
<keyword evidence="1" id="KW-0472">Membrane</keyword>
<name>A0A516SMH2_9NEIS</name>
<dbReference type="KEGG" id="cari:FNU76_16460"/>